<evidence type="ECO:0000256" key="9">
    <source>
        <dbReference type="ARBA" id="ARBA00017684"/>
    </source>
</evidence>
<feature type="binding site" evidence="19">
    <location>
        <position position="258"/>
    </location>
    <ligand>
        <name>Zn(2+)</name>
        <dbReference type="ChEBI" id="CHEBI:29105"/>
    </ligand>
</feature>
<feature type="domain" description="3-dehydroquinate synthase N-terminal" evidence="20">
    <location>
        <begin position="78"/>
        <end position="189"/>
    </location>
</feature>
<dbReference type="GO" id="GO:0003856">
    <property type="term" value="F:3-dehydroquinate synthase activity"/>
    <property type="evidence" value="ECO:0007669"/>
    <property type="project" value="UniProtKB-UniRule"/>
</dbReference>
<feature type="binding site" evidence="19">
    <location>
        <position position="276"/>
    </location>
    <ligand>
        <name>Zn(2+)</name>
        <dbReference type="ChEBI" id="CHEBI:29105"/>
    </ligand>
</feature>
<comment type="pathway">
    <text evidence="6 19">Metabolic intermediate biosynthesis; chorismate biosynthesis; chorismate from D-erythrose 4-phosphate and phosphoenolpyruvate: step 2/7.</text>
</comment>
<accession>A0A3N1LL56</accession>
<feature type="binding site" evidence="19">
    <location>
        <position position="195"/>
    </location>
    <ligand>
        <name>Zn(2+)</name>
        <dbReference type="ChEBI" id="CHEBI:29105"/>
    </ligand>
</feature>
<dbReference type="InterPro" id="IPR016037">
    <property type="entry name" value="DHQ_synth_AroB"/>
</dbReference>
<comment type="caution">
    <text evidence="22">The sequence shown here is derived from an EMBL/GenBank/DDBJ whole genome shotgun (WGS) entry which is preliminary data.</text>
</comment>
<dbReference type="GO" id="GO:0009073">
    <property type="term" value="P:aromatic amino acid family biosynthetic process"/>
    <property type="evidence" value="ECO:0007669"/>
    <property type="project" value="UniProtKB-KW"/>
</dbReference>
<keyword evidence="16 19" id="KW-0057">Aromatic amino acid biosynthesis</keyword>
<evidence type="ECO:0000256" key="19">
    <source>
        <dbReference type="HAMAP-Rule" id="MF_00110"/>
    </source>
</evidence>
<evidence type="ECO:0000313" key="23">
    <source>
        <dbReference type="Proteomes" id="UP000278222"/>
    </source>
</evidence>
<keyword evidence="10 19" id="KW-0963">Cytoplasm</keyword>
<sequence length="378" mass="39849">MSRTARHDATIDTVRVGLEDRSYDILVGRGLLATAGQRMQPVLPSRRVVVVTDETVARLHLPTLLTGLDAAGLRHDAIVLPPGEATKDFAHLQTLCERTLELGIDRGTTMVALGGGVIGDLTGFAASILLRGLGFVQIPTTLLSQVDSAVGGKTAIDMPSGKNLVGSFHQPRLVLADMDALATLPRRELLAGYAEVVKYGLLGDIDFFAWCEANGAALAAGDADIARQAVVASCRAKAAIVARDERETGDRALLNLGHTFGHALEVERGFGGALLHGEAVAMGTIMAFDLSARLGFCPGQDAVRVRRHFDAVGLPTGIAGIREPHWTAGKLVAHMAKDKKAKDGRITFILAHGIGRAFIARDVAVEAVTELLADALAA</sequence>
<keyword evidence="12 19" id="KW-0479">Metal-binding</keyword>
<feature type="binding site" evidence="19">
    <location>
        <begin position="116"/>
        <end position="120"/>
    </location>
    <ligand>
        <name>NAD(+)</name>
        <dbReference type="ChEBI" id="CHEBI:57540"/>
    </ligand>
</feature>
<evidence type="ECO:0000256" key="1">
    <source>
        <dbReference type="ARBA" id="ARBA00001393"/>
    </source>
</evidence>
<evidence type="ECO:0000256" key="16">
    <source>
        <dbReference type="ARBA" id="ARBA00023141"/>
    </source>
</evidence>
<feature type="domain" description="3-dehydroquinate synthase C-terminal" evidence="21">
    <location>
        <begin position="192"/>
        <end position="341"/>
    </location>
</feature>
<dbReference type="PIRSF" id="PIRSF001455">
    <property type="entry name" value="DHQ_synth"/>
    <property type="match status" value="1"/>
</dbReference>
<evidence type="ECO:0000256" key="2">
    <source>
        <dbReference type="ARBA" id="ARBA00001911"/>
    </source>
</evidence>
<dbReference type="InterPro" id="IPR050071">
    <property type="entry name" value="Dehydroquinate_synthase"/>
</dbReference>
<keyword evidence="17 19" id="KW-0456">Lyase</keyword>
<dbReference type="OrthoDB" id="9806583at2"/>
<dbReference type="GO" id="GO:0005737">
    <property type="term" value="C:cytoplasm"/>
    <property type="evidence" value="ECO:0007669"/>
    <property type="project" value="UniProtKB-SubCell"/>
</dbReference>
<dbReference type="CDD" id="cd08195">
    <property type="entry name" value="DHQS"/>
    <property type="match status" value="1"/>
</dbReference>
<evidence type="ECO:0000256" key="14">
    <source>
        <dbReference type="ARBA" id="ARBA00022833"/>
    </source>
</evidence>
<keyword evidence="11 19" id="KW-0028">Amino-acid biosynthesis</keyword>
<dbReference type="SUPFAM" id="SSF56796">
    <property type="entry name" value="Dehydroquinate synthase-like"/>
    <property type="match status" value="1"/>
</dbReference>
<dbReference type="EMBL" id="RJKX01000014">
    <property type="protein sequence ID" value="ROP91156.1"/>
    <property type="molecule type" value="Genomic_DNA"/>
</dbReference>
<comment type="caution">
    <text evidence="19">Lacks conserved residue(s) required for the propagation of feature annotation.</text>
</comment>
<proteinExistence type="inferred from homology"/>
<dbReference type="Pfam" id="PF24621">
    <property type="entry name" value="DHQS_C"/>
    <property type="match status" value="1"/>
</dbReference>
<dbReference type="HAMAP" id="MF_00110">
    <property type="entry name" value="DHQ_synthase"/>
    <property type="match status" value="1"/>
</dbReference>
<evidence type="ECO:0000259" key="21">
    <source>
        <dbReference type="Pfam" id="PF24621"/>
    </source>
</evidence>
<keyword evidence="15 19" id="KW-0520">NAD</keyword>
<dbReference type="NCBIfam" id="TIGR01357">
    <property type="entry name" value="aroB"/>
    <property type="match status" value="1"/>
</dbReference>
<evidence type="ECO:0000256" key="3">
    <source>
        <dbReference type="ARBA" id="ARBA00001947"/>
    </source>
</evidence>
<comment type="cofactor">
    <cofactor evidence="3">
        <name>Zn(2+)</name>
        <dbReference type="ChEBI" id="CHEBI:29105"/>
    </cofactor>
</comment>
<evidence type="ECO:0000256" key="11">
    <source>
        <dbReference type="ARBA" id="ARBA00022605"/>
    </source>
</evidence>
<dbReference type="AlphaFoldDB" id="A0A3N1LL56"/>
<dbReference type="FunFam" id="3.40.50.1970:FF:000007">
    <property type="entry name" value="Pentafunctional AROM polypeptide"/>
    <property type="match status" value="1"/>
</dbReference>
<feature type="binding site" evidence="19">
    <location>
        <position position="162"/>
    </location>
    <ligand>
        <name>NAD(+)</name>
        <dbReference type="ChEBI" id="CHEBI:57540"/>
    </ligand>
</feature>
<dbReference type="RefSeq" id="WP_123690820.1">
    <property type="nucleotide sequence ID" value="NZ_AP019700.1"/>
</dbReference>
<dbReference type="PANTHER" id="PTHR43622:SF7">
    <property type="entry name" value="3-DEHYDROQUINATE SYNTHASE, CHLOROPLASTIC"/>
    <property type="match status" value="1"/>
</dbReference>
<comment type="similarity">
    <text evidence="7 19">Belongs to the sugar phosphate cyclases superfamily. Dehydroquinate synthase family.</text>
</comment>
<feature type="binding site" evidence="19">
    <location>
        <position position="153"/>
    </location>
    <ligand>
        <name>NAD(+)</name>
        <dbReference type="ChEBI" id="CHEBI:57540"/>
    </ligand>
</feature>
<dbReference type="Gene3D" id="1.20.1090.10">
    <property type="entry name" value="Dehydroquinate synthase-like - alpha domain"/>
    <property type="match status" value="1"/>
</dbReference>
<keyword evidence="23" id="KW-1185">Reference proteome</keyword>
<dbReference type="UniPathway" id="UPA00053">
    <property type="reaction ID" value="UER00085"/>
</dbReference>
<dbReference type="InterPro" id="IPR030963">
    <property type="entry name" value="DHQ_synth_fam"/>
</dbReference>
<keyword evidence="18 19" id="KW-0170">Cobalt</keyword>
<reference evidence="22 23" key="1">
    <citation type="submission" date="2018-11" db="EMBL/GenBank/DDBJ databases">
        <title>Genomic Encyclopedia of Type Strains, Phase IV (KMG-IV): sequencing the most valuable type-strain genomes for metagenomic binning, comparative biology and taxonomic classification.</title>
        <authorList>
            <person name="Goeker M."/>
        </authorList>
    </citation>
    <scope>NUCLEOTIDE SEQUENCE [LARGE SCALE GENOMIC DNA]</scope>
    <source>
        <strain evidence="22 23">DSM 5900</strain>
    </source>
</reference>
<evidence type="ECO:0000256" key="17">
    <source>
        <dbReference type="ARBA" id="ARBA00023239"/>
    </source>
</evidence>
<evidence type="ECO:0000256" key="4">
    <source>
        <dbReference type="ARBA" id="ARBA00003485"/>
    </source>
</evidence>
<comment type="cofactor">
    <cofactor evidence="2 19">
        <name>NAD(+)</name>
        <dbReference type="ChEBI" id="CHEBI:57540"/>
    </cofactor>
</comment>
<evidence type="ECO:0000256" key="12">
    <source>
        <dbReference type="ARBA" id="ARBA00022723"/>
    </source>
</evidence>
<dbReference type="Pfam" id="PF01761">
    <property type="entry name" value="DHQ_synthase"/>
    <property type="match status" value="1"/>
</dbReference>
<evidence type="ECO:0000259" key="20">
    <source>
        <dbReference type="Pfam" id="PF01761"/>
    </source>
</evidence>
<evidence type="ECO:0000256" key="8">
    <source>
        <dbReference type="ARBA" id="ARBA00013031"/>
    </source>
</evidence>
<evidence type="ECO:0000256" key="7">
    <source>
        <dbReference type="ARBA" id="ARBA00005412"/>
    </source>
</evidence>
<comment type="function">
    <text evidence="4 19">Catalyzes the conversion of 3-deoxy-D-arabino-heptulosonate 7-phosphate (DAHP) to dehydroquinate (DHQ).</text>
</comment>
<dbReference type="GO" id="GO:0009423">
    <property type="term" value="P:chorismate biosynthetic process"/>
    <property type="evidence" value="ECO:0007669"/>
    <property type="project" value="UniProtKB-UniRule"/>
</dbReference>
<evidence type="ECO:0000256" key="18">
    <source>
        <dbReference type="ARBA" id="ARBA00023285"/>
    </source>
</evidence>
<evidence type="ECO:0000256" key="5">
    <source>
        <dbReference type="ARBA" id="ARBA00004496"/>
    </source>
</evidence>
<feature type="binding site" evidence="19">
    <location>
        <begin position="140"/>
        <end position="141"/>
    </location>
    <ligand>
        <name>NAD(+)</name>
        <dbReference type="ChEBI" id="CHEBI:57540"/>
    </ligand>
</feature>
<dbReference type="PANTHER" id="PTHR43622">
    <property type="entry name" value="3-DEHYDROQUINATE SYNTHASE"/>
    <property type="match status" value="1"/>
</dbReference>
<comment type="cofactor">
    <cofactor evidence="19">
        <name>Co(2+)</name>
        <dbReference type="ChEBI" id="CHEBI:48828"/>
    </cofactor>
    <cofactor evidence="19">
        <name>Zn(2+)</name>
        <dbReference type="ChEBI" id="CHEBI:29105"/>
    </cofactor>
    <text evidence="19">Binds 1 divalent metal cation per subunit. Can use either Co(2+) or Zn(2+).</text>
</comment>
<keyword evidence="14 19" id="KW-0862">Zinc</keyword>
<dbReference type="GO" id="GO:0008652">
    <property type="term" value="P:amino acid biosynthetic process"/>
    <property type="evidence" value="ECO:0007669"/>
    <property type="project" value="UniProtKB-KW"/>
</dbReference>
<evidence type="ECO:0000256" key="15">
    <source>
        <dbReference type="ARBA" id="ARBA00023027"/>
    </source>
</evidence>
<dbReference type="InterPro" id="IPR056179">
    <property type="entry name" value="DHQS_C"/>
</dbReference>
<evidence type="ECO:0000256" key="6">
    <source>
        <dbReference type="ARBA" id="ARBA00004661"/>
    </source>
</evidence>
<dbReference type="EC" id="4.2.3.4" evidence="8 19"/>
<dbReference type="InterPro" id="IPR030960">
    <property type="entry name" value="DHQS/DOIS_N"/>
</dbReference>
<keyword evidence="13 19" id="KW-0547">Nucleotide-binding</keyword>
<evidence type="ECO:0000256" key="10">
    <source>
        <dbReference type="ARBA" id="ARBA00022490"/>
    </source>
</evidence>
<evidence type="ECO:0000256" key="13">
    <source>
        <dbReference type="ARBA" id="ARBA00022741"/>
    </source>
</evidence>
<gene>
    <name evidence="19" type="primary">aroB</name>
    <name evidence="22" type="ORF">EDC65_3019</name>
</gene>
<name>A0A3N1LL56_9PROT</name>
<dbReference type="GO" id="GO:0000166">
    <property type="term" value="F:nucleotide binding"/>
    <property type="evidence" value="ECO:0007669"/>
    <property type="project" value="UniProtKB-KW"/>
</dbReference>
<evidence type="ECO:0000313" key="22">
    <source>
        <dbReference type="EMBL" id="ROP91156.1"/>
    </source>
</evidence>
<protein>
    <recommendedName>
        <fullName evidence="9 19">3-dehydroquinate synthase</fullName>
        <shortName evidence="19">DHQS</shortName>
        <ecNumber evidence="8 19">4.2.3.4</ecNumber>
    </recommendedName>
</protein>
<comment type="catalytic activity">
    <reaction evidence="1 19">
        <text>7-phospho-2-dehydro-3-deoxy-D-arabino-heptonate = 3-dehydroquinate + phosphate</text>
        <dbReference type="Rhea" id="RHEA:21968"/>
        <dbReference type="ChEBI" id="CHEBI:32364"/>
        <dbReference type="ChEBI" id="CHEBI:43474"/>
        <dbReference type="ChEBI" id="CHEBI:58394"/>
        <dbReference type="EC" id="4.2.3.4"/>
    </reaction>
</comment>
<dbReference type="Gene3D" id="3.40.50.1970">
    <property type="match status" value="1"/>
</dbReference>
<comment type="subcellular location">
    <subcellularLocation>
        <location evidence="5 19">Cytoplasm</location>
    </subcellularLocation>
</comment>
<dbReference type="GO" id="GO:0046872">
    <property type="term" value="F:metal ion binding"/>
    <property type="evidence" value="ECO:0007669"/>
    <property type="project" value="UniProtKB-KW"/>
</dbReference>
<dbReference type="Proteomes" id="UP000278222">
    <property type="component" value="Unassembled WGS sequence"/>
</dbReference>
<organism evidence="22 23">
    <name type="scientific">Stella humosa</name>
    <dbReference type="NCBI Taxonomy" id="94"/>
    <lineage>
        <taxon>Bacteria</taxon>
        <taxon>Pseudomonadati</taxon>
        <taxon>Pseudomonadota</taxon>
        <taxon>Alphaproteobacteria</taxon>
        <taxon>Rhodospirillales</taxon>
        <taxon>Stellaceae</taxon>
        <taxon>Stella</taxon>
    </lineage>
</organism>